<keyword evidence="3" id="KW-1185">Reference proteome</keyword>
<evidence type="ECO:0000313" key="1">
    <source>
        <dbReference type="EMBL" id="APT87859.1"/>
    </source>
</evidence>
<dbReference type="AlphaFoldDB" id="A0A1L7CPW7"/>
<evidence type="ECO:0000313" key="3">
    <source>
        <dbReference type="Proteomes" id="UP000185479"/>
    </source>
</evidence>
<proteinExistence type="predicted"/>
<dbReference type="EMBL" id="BJNB01000018">
    <property type="protein sequence ID" value="GEB97860.1"/>
    <property type="molecule type" value="Genomic_DNA"/>
</dbReference>
<dbReference type="Proteomes" id="UP000185479">
    <property type="component" value="Chromosome"/>
</dbReference>
<organism evidence="1 3">
    <name type="scientific">Corynebacterium flavescens</name>
    <dbReference type="NCBI Taxonomy" id="28028"/>
    <lineage>
        <taxon>Bacteria</taxon>
        <taxon>Bacillati</taxon>
        <taxon>Actinomycetota</taxon>
        <taxon>Actinomycetes</taxon>
        <taxon>Mycobacteriales</taxon>
        <taxon>Corynebacteriaceae</taxon>
        <taxon>Corynebacterium</taxon>
    </lineage>
</organism>
<evidence type="ECO:0000313" key="2">
    <source>
        <dbReference type="EMBL" id="GEB97860.1"/>
    </source>
</evidence>
<dbReference type="RefSeq" id="WP_075730765.1">
    <property type="nucleotide sequence ID" value="NZ_BJNB01000018.1"/>
</dbReference>
<gene>
    <name evidence="2" type="ORF">CFL01nite_13550</name>
    <name evidence="1" type="ORF">CFLV_12335</name>
</gene>
<name>A0A1L7CPW7_CORFL</name>
<sequence>MAIRDFDLDSTERQELITYLLGCWYLDQVDGAWAYVPMLVEQPALYLSFGVGIETKQGSMINVAESAREIIEGHDLGFKEAIYTANVRVENQG</sequence>
<evidence type="ECO:0000313" key="4">
    <source>
        <dbReference type="Proteomes" id="UP000315353"/>
    </source>
</evidence>
<protein>
    <submittedName>
        <fullName evidence="1">Uncharacterized protein</fullName>
    </submittedName>
</protein>
<dbReference type="Proteomes" id="UP000315353">
    <property type="component" value="Unassembled WGS sequence"/>
</dbReference>
<dbReference type="KEGG" id="cfc:CFLV_12335"/>
<dbReference type="OrthoDB" id="4407412at2"/>
<dbReference type="GeneID" id="82881450"/>
<accession>A0A1L7CPW7</accession>
<reference evidence="2 4" key="2">
    <citation type="submission" date="2019-06" db="EMBL/GenBank/DDBJ databases">
        <title>Whole genome shotgun sequence of Corynebacterium flavescens NBRC 14136.</title>
        <authorList>
            <person name="Hosoyama A."/>
            <person name="Uohara A."/>
            <person name="Ohji S."/>
            <person name="Ichikawa N."/>
        </authorList>
    </citation>
    <scope>NUCLEOTIDE SEQUENCE [LARGE SCALE GENOMIC DNA]</scope>
    <source>
        <strain evidence="2 4">NBRC 14136</strain>
    </source>
</reference>
<dbReference type="EMBL" id="CP009246">
    <property type="protein sequence ID" value="APT87859.1"/>
    <property type="molecule type" value="Genomic_DNA"/>
</dbReference>
<reference evidence="1 3" key="1">
    <citation type="submission" date="2014-08" db="EMBL/GenBank/DDBJ databases">
        <title>Complete genome sequence of Corynebacterium flavescens OJ8(T)(=DSM 20296(T)), isolated from cheese.</title>
        <authorList>
            <person name="Ruckert C."/>
            <person name="Albersmeier A."/>
            <person name="Winkler A."/>
            <person name="Kalinowski J."/>
        </authorList>
    </citation>
    <scope>NUCLEOTIDE SEQUENCE [LARGE SCALE GENOMIC DNA]</scope>
    <source>
        <strain evidence="1 3">OJ8</strain>
    </source>
</reference>